<evidence type="ECO:0000256" key="1">
    <source>
        <dbReference type="ARBA" id="ARBA00004196"/>
    </source>
</evidence>
<dbReference type="InterPro" id="IPR028082">
    <property type="entry name" value="Peripla_BP_I"/>
</dbReference>
<dbReference type="Gene3D" id="3.40.50.2300">
    <property type="match status" value="2"/>
</dbReference>
<reference evidence="5 6" key="1">
    <citation type="submission" date="2020-08" db="EMBL/GenBank/DDBJ databases">
        <title>Genomic Encyclopedia of Archaeal and Bacterial Type Strains, Phase II (KMG-II): from individual species to whole genera.</title>
        <authorList>
            <person name="Goeker M."/>
        </authorList>
    </citation>
    <scope>NUCLEOTIDE SEQUENCE [LARGE SCALE GENOMIC DNA]</scope>
    <source>
        <strain evidence="5 6">DSM 23288</strain>
    </source>
</reference>
<dbReference type="Proteomes" id="UP000585272">
    <property type="component" value="Unassembled WGS sequence"/>
</dbReference>
<dbReference type="InterPro" id="IPR025997">
    <property type="entry name" value="SBP_2_dom"/>
</dbReference>
<dbReference type="GO" id="GO:0030288">
    <property type="term" value="C:outer membrane-bounded periplasmic space"/>
    <property type="evidence" value="ECO:0007669"/>
    <property type="project" value="TreeGrafter"/>
</dbReference>
<accession>A0A840IET2</accession>
<dbReference type="GO" id="GO:0030246">
    <property type="term" value="F:carbohydrate binding"/>
    <property type="evidence" value="ECO:0007669"/>
    <property type="project" value="TreeGrafter"/>
</dbReference>
<feature type="chain" id="PRO_5039042544" evidence="3">
    <location>
        <begin position="28"/>
        <end position="345"/>
    </location>
</feature>
<dbReference type="PANTHER" id="PTHR30036:SF7">
    <property type="entry name" value="ABC TRANSPORTER PERIPLASMIC-BINDING PROTEIN YPHF"/>
    <property type="match status" value="1"/>
</dbReference>
<evidence type="ECO:0000313" key="5">
    <source>
        <dbReference type="EMBL" id="MBB4662825.1"/>
    </source>
</evidence>
<dbReference type="Pfam" id="PF13407">
    <property type="entry name" value="Peripla_BP_4"/>
    <property type="match status" value="1"/>
</dbReference>
<protein>
    <submittedName>
        <fullName evidence="5">Simple sugar transport system substrate-binding protein</fullName>
    </submittedName>
</protein>
<keyword evidence="3" id="KW-0732">Signal</keyword>
<comment type="similarity">
    <text evidence="2">Belongs to the bacterial solute-binding protein 2 family.</text>
</comment>
<comment type="caution">
    <text evidence="5">The sequence shown here is derived from an EMBL/GenBank/DDBJ whole genome shotgun (WGS) entry which is preliminary data.</text>
</comment>
<comment type="subcellular location">
    <subcellularLocation>
        <location evidence="1">Cell envelope</location>
    </subcellularLocation>
</comment>
<keyword evidence="5" id="KW-0762">Sugar transport</keyword>
<dbReference type="PROSITE" id="PS51257">
    <property type="entry name" value="PROKAR_LIPOPROTEIN"/>
    <property type="match status" value="1"/>
</dbReference>
<dbReference type="RefSeq" id="WP_183342301.1">
    <property type="nucleotide sequence ID" value="NZ_JACHNU010000002.1"/>
</dbReference>
<dbReference type="InterPro" id="IPR050555">
    <property type="entry name" value="Bact_Solute-Bind_Prot2"/>
</dbReference>
<evidence type="ECO:0000259" key="4">
    <source>
        <dbReference type="Pfam" id="PF13407"/>
    </source>
</evidence>
<gene>
    <name evidence="5" type="ORF">BDZ31_002411</name>
</gene>
<feature type="domain" description="Periplasmic binding protein" evidence="4">
    <location>
        <begin position="57"/>
        <end position="311"/>
    </location>
</feature>
<feature type="signal peptide" evidence="3">
    <location>
        <begin position="1"/>
        <end position="27"/>
    </location>
</feature>
<evidence type="ECO:0000313" key="6">
    <source>
        <dbReference type="Proteomes" id="UP000585272"/>
    </source>
</evidence>
<keyword evidence="6" id="KW-1185">Reference proteome</keyword>
<keyword evidence="5" id="KW-0813">Transport</keyword>
<organism evidence="5 6">
    <name type="scientific">Conexibacter arvalis</name>
    <dbReference type="NCBI Taxonomy" id="912552"/>
    <lineage>
        <taxon>Bacteria</taxon>
        <taxon>Bacillati</taxon>
        <taxon>Actinomycetota</taxon>
        <taxon>Thermoleophilia</taxon>
        <taxon>Solirubrobacterales</taxon>
        <taxon>Conexibacteraceae</taxon>
        <taxon>Conexibacter</taxon>
    </lineage>
</organism>
<name>A0A840IET2_9ACTN</name>
<sequence length="345" mass="36062">MRIGTPGIRRTAAAIASVALLAGVAGCGSSDDGGSAGTTSGGAPDELRVGAMFLDSQGFYGGVKYGFEQAAERDGVKLRLTQSNAGGDASAESSFISTLASSKPDAIVVSAVSETASVPAIRLAARSGIPVICYNTCIRRDALEEHVFAYAVGDPVEFGAMLGEAAADYFEQERNDAPKIGVVNCEQFEVCKLRRQGFEEALGRRIPGAEIVANQSGTTEDKAISVAQNMLNANRDIDAFFGESGGATAGAVKAVEAAKRVGDVVVFGSDMTTELARELLDGRILKADVDISGRTMGETAYRLVLDAASGREPADKIVPVPIRVFRADRPAEVEEWLKVHANGLP</sequence>
<proteinExistence type="inferred from homology"/>
<evidence type="ECO:0000256" key="2">
    <source>
        <dbReference type="ARBA" id="ARBA00007639"/>
    </source>
</evidence>
<dbReference type="SUPFAM" id="SSF53822">
    <property type="entry name" value="Periplasmic binding protein-like I"/>
    <property type="match status" value="1"/>
</dbReference>
<dbReference type="AlphaFoldDB" id="A0A840IET2"/>
<dbReference type="PANTHER" id="PTHR30036">
    <property type="entry name" value="D-XYLOSE-BINDING PERIPLASMIC PROTEIN"/>
    <property type="match status" value="1"/>
</dbReference>
<dbReference type="EMBL" id="JACHNU010000002">
    <property type="protein sequence ID" value="MBB4662825.1"/>
    <property type="molecule type" value="Genomic_DNA"/>
</dbReference>
<evidence type="ECO:0000256" key="3">
    <source>
        <dbReference type="SAM" id="SignalP"/>
    </source>
</evidence>